<sequence>MEGSFIVLQGTQTTEMSMAPGLGPALVLTQCTVQAKQLQSSPKGCGVKSRTTRKRVLKARSDNTSIASAFAAQPFKQ</sequence>
<organism evidence="1">
    <name type="scientific">Ixodes ricinus</name>
    <name type="common">Common tick</name>
    <name type="synonym">Acarus ricinus</name>
    <dbReference type="NCBI Taxonomy" id="34613"/>
    <lineage>
        <taxon>Eukaryota</taxon>
        <taxon>Metazoa</taxon>
        <taxon>Ecdysozoa</taxon>
        <taxon>Arthropoda</taxon>
        <taxon>Chelicerata</taxon>
        <taxon>Arachnida</taxon>
        <taxon>Acari</taxon>
        <taxon>Parasitiformes</taxon>
        <taxon>Ixodida</taxon>
        <taxon>Ixodoidea</taxon>
        <taxon>Ixodidae</taxon>
        <taxon>Ixodinae</taxon>
        <taxon>Ixodes</taxon>
    </lineage>
</organism>
<accession>A0A0K8R8G7</accession>
<evidence type="ECO:0000313" key="1">
    <source>
        <dbReference type="EMBL" id="JAA66759.1"/>
    </source>
</evidence>
<proteinExistence type="evidence at transcript level"/>
<protein>
    <submittedName>
        <fullName evidence="1">Uncharacterized protein</fullName>
    </submittedName>
</protein>
<reference evidence="1" key="1">
    <citation type="submission" date="2012-12" db="EMBL/GenBank/DDBJ databases">
        <title>Identification and characterization of a phenylalanine ammonia-lyase gene family in Isatis indigotica Fort.</title>
        <authorList>
            <person name="Liu Q."/>
            <person name="Chen J."/>
            <person name="Zhou X."/>
            <person name="Di P."/>
            <person name="Xiao Y."/>
            <person name="Xuan H."/>
            <person name="Zhang L."/>
            <person name="Chen W."/>
        </authorList>
    </citation>
    <scope>NUCLEOTIDE SEQUENCE</scope>
    <source>
        <tissue evidence="1">Salivary gland</tissue>
    </source>
</reference>
<dbReference type="AlphaFoldDB" id="A0A0K8R8G7"/>
<dbReference type="EMBL" id="GADI01007049">
    <property type="protein sequence ID" value="JAA66759.1"/>
    <property type="molecule type" value="mRNA"/>
</dbReference>
<name>A0A0K8R8G7_IXORI</name>